<dbReference type="AlphaFoldDB" id="E6JZE6"/>
<sequence length="48" mass="5488">MISAPPTFLLRLRGEKETQDMTEGGIRPQRKIKDEKSPQALEILKLHS</sequence>
<gene>
    <name evidence="2" type="ORF">HMPREF0620_0166</name>
</gene>
<keyword evidence="3" id="KW-1185">Reference proteome</keyword>
<protein>
    <submittedName>
        <fullName evidence="2">Uncharacterized protein</fullName>
    </submittedName>
</protein>
<name>E6JZE6_PARDN</name>
<evidence type="ECO:0000313" key="2">
    <source>
        <dbReference type="EMBL" id="EFT83161.1"/>
    </source>
</evidence>
<dbReference type="PATRIC" id="fig|864564.6.peg.1548"/>
<evidence type="ECO:0000313" key="3">
    <source>
        <dbReference type="Proteomes" id="UP000004946"/>
    </source>
</evidence>
<feature type="region of interest" description="Disordered" evidence="1">
    <location>
        <begin position="1"/>
        <end position="48"/>
    </location>
</feature>
<reference evidence="2 3" key="1">
    <citation type="submission" date="2010-12" db="EMBL/GenBank/DDBJ databases">
        <authorList>
            <person name="Muzny D."/>
            <person name="Qin X."/>
            <person name="Buhay C."/>
            <person name="Dugan-Rocha S."/>
            <person name="Ding Y."/>
            <person name="Chen G."/>
            <person name="Hawes A."/>
            <person name="Holder M."/>
            <person name="Jhangiani S."/>
            <person name="Johnson A."/>
            <person name="Khan Z."/>
            <person name="Li Z."/>
            <person name="Liu W."/>
            <person name="Liu X."/>
            <person name="Perez L."/>
            <person name="Shen H."/>
            <person name="Wang Q."/>
            <person name="Watt J."/>
            <person name="Xi L."/>
            <person name="Xin Y."/>
            <person name="Zhou J."/>
            <person name="Deng J."/>
            <person name="Jiang H."/>
            <person name="Liu Y."/>
            <person name="Qu J."/>
            <person name="Song X.-Z."/>
            <person name="Zhang L."/>
            <person name="Villasana D."/>
            <person name="Johnson A."/>
            <person name="Liu J."/>
            <person name="Liyanage D."/>
            <person name="Lorensuhewa L."/>
            <person name="Robinson T."/>
            <person name="Song A."/>
            <person name="Song B.-B."/>
            <person name="Dinh H."/>
            <person name="Thornton R."/>
            <person name="Coyle M."/>
            <person name="Francisco L."/>
            <person name="Jackson L."/>
            <person name="Javaid M."/>
            <person name="Korchina V."/>
            <person name="Kovar C."/>
            <person name="Mata R."/>
            <person name="Mathew T."/>
            <person name="Ngo R."/>
            <person name="Nguyen L."/>
            <person name="Nguyen N."/>
            <person name="Okwuonu G."/>
            <person name="Ongeri F."/>
            <person name="Pham C."/>
            <person name="Simmons D."/>
            <person name="Wilczek-Boney K."/>
            <person name="Hale W."/>
            <person name="Jakkamsetti A."/>
            <person name="Pham P."/>
            <person name="Ruth R."/>
            <person name="San Lucas F."/>
            <person name="Warren J."/>
            <person name="Zhang J."/>
            <person name="Zhao Z."/>
            <person name="Zhou C."/>
            <person name="Zhu D."/>
            <person name="Lee S."/>
            <person name="Bess C."/>
            <person name="Blankenburg K."/>
            <person name="Forbes L."/>
            <person name="Fu Q."/>
            <person name="Gubbala S."/>
            <person name="Hirani K."/>
            <person name="Jayaseelan J.C."/>
            <person name="Lara F."/>
            <person name="Munidasa M."/>
            <person name="Palculict T."/>
            <person name="Patil S."/>
            <person name="Pu L.-L."/>
            <person name="Saada N."/>
            <person name="Tang L."/>
            <person name="Weissenberger G."/>
            <person name="Zhu Y."/>
            <person name="Hemphill L."/>
            <person name="Shang Y."/>
            <person name="Youmans B."/>
            <person name="Ayvaz T."/>
            <person name="Ross M."/>
            <person name="Santibanez J."/>
            <person name="Aqrawi P."/>
            <person name="Gross S."/>
            <person name="Joshi V."/>
            <person name="Fowler G."/>
            <person name="Nazareth L."/>
            <person name="Reid J."/>
            <person name="Worley K."/>
            <person name="Petrosino J."/>
            <person name="Highlander S."/>
            <person name="Gibbs R."/>
        </authorList>
    </citation>
    <scope>NUCLEOTIDE SEQUENCE [LARGE SCALE GENOMIC DNA]</scope>
    <source>
        <strain evidence="2 3">DSM 10105</strain>
    </source>
</reference>
<proteinExistence type="predicted"/>
<dbReference type="Proteomes" id="UP000004946">
    <property type="component" value="Chromosome"/>
</dbReference>
<dbReference type="EMBL" id="AEON01000001">
    <property type="protein sequence ID" value="EFT83161.1"/>
    <property type="molecule type" value="Genomic_DNA"/>
</dbReference>
<dbReference type="KEGG" id="pdo:PSDT_1410"/>
<comment type="caution">
    <text evidence="2">The sequence shown here is derived from an EMBL/GenBank/DDBJ whole genome shotgun (WGS) entry which is preliminary data.</text>
</comment>
<organism evidence="2 3">
    <name type="scientific">Parascardovia denticolens DSM 10105 = JCM 12538</name>
    <dbReference type="NCBI Taxonomy" id="864564"/>
    <lineage>
        <taxon>Bacteria</taxon>
        <taxon>Bacillati</taxon>
        <taxon>Actinomycetota</taxon>
        <taxon>Actinomycetes</taxon>
        <taxon>Bifidobacteriales</taxon>
        <taxon>Bifidobacteriaceae</taxon>
        <taxon>Parascardovia</taxon>
    </lineage>
</organism>
<accession>E6JZE6</accession>
<evidence type="ECO:0000256" key="1">
    <source>
        <dbReference type="SAM" id="MobiDB-lite"/>
    </source>
</evidence>
<dbReference type="HOGENOM" id="CLU_3155848_0_0_11"/>